<evidence type="ECO:0000313" key="4">
    <source>
        <dbReference type="Proteomes" id="UP000006860"/>
    </source>
</evidence>
<dbReference type="HOGENOM" id="CLU_113730_5_0_0"/>
<dbReference type="KEGG" id="pbs:Plabr_3202"/>
<dbReference type="EMBL" id="CP002546">
    <property type="protein sequence ID" value="ADY60799.1"/>
    <property type="molecule type" value="Genomic_DNA"/>
</dbReference>
<evidence type="ECO:0000313" key="3">
    <source>
        <dbReference type="EMBL" id="ADY60799.1"/>
    </source>
</evidence>
<dbReference type="Proteomes" id="UP000006860">
    <property type="component" value="Chromosome"/>
</dbReference>
<dbReference type="RefSeq" id="WP_013629520.1">
    <property type="nucleotide sequence ID" value="NC_015174.1"/>
</dbReference>
<name>F0SJI7_RUBBR</name>
<feature type="chain" id="PRO_5003260567" description="Carboxypeptidase regulatory-like domain-containing protein" evidence="2">
    <location>
        <begin position="23"/>
        <end position="135"/>
    </location>
</feature>
<feature type="region of interest" description="Disordered" evidence="1">
    <location>
        <begin position="92"/>
        <end position="112"/>
    </location>
</feature>
<reference evidence="4" key="1">
    <citation type="submission" date="2011-02" db="EMBL/GenBank/DDBJ databases">
        <title>The complete genome of Planctomyces brasiliensis DSM 5305.</title>
        <authorList>
            <person name="Lucas S."/>
            <person name="Copeland A."/>
            <person name="Lapidus A."/>
            <person name="Bruce D."/>
            <person name="Goodwin L."/>
            <person name="Pitluck S."/>
            <person name="Kyrpides N."/>
            <person name="Mavromatis K."/>
            <person name="Pagani I."/>
            <person name="Ivanova N."/>
            <person name="Ovchinnikova G."/>
            <person name="Lu M."/>
            <person name="Detter J.C."/>
            <person name="Han C."/>
            <person name="Land M."/>
            <person name="Hauser L."/>
            <person name="Markowitz V."/>
            <person name="Cheng J.-F."/>
            <person name="Hugenholtz P."/>
            <person name="Woyke T."/>
            <person name="Wu D."/>
            <person name="Tindall B."/>
            <person name="Pomrenke H.G."/>
            <person name="Brambilla E."/>
            <person name="Klenk H.-P."/>
            <person name="Eisen J.A."/>
        </authorList>
    </citation>
    <scope>NUCLEOTIDE SEQUENCE [LARGE SCALE GENOMIC DNA]</scope>
    <source>
        <strain evidence="4">ATCC 49424 / DSM 5305 / JCM 21570 / NBRC 103401 / IFAM 1448</strain>
    </source>
</reference>
<sequence>MRYTRFAFLSAAILLTSGCGSSGDTPDLGQVSGIIKVDGNPTPNVAVRFAPVDGGRPSTGTTDDTGRYELVYSTKLMGAKVGTHNVSIVVQSQGDEEIDPTKMGLPTEGDTGNISDIIKTADVTSGSNTIDLEFP</sequence>
<gene>
    <name evidence="3" type="ordered locus">Plabr_3202</name>
</gene>
<keyword evidence="4" id="KW-1185">Reference proteome</keyword>
<proteinExistence type="predicted"/>
<protein>
    <recommendedName>
        <fullName evidence="5">Carboxypeptidase regulatory-like domain-containing protein</fullName>
    </recommendedName>
</protein>
<accession>F0SJI7</accession>
<evidence type="ECO:0000256" key="2">
    <source>
        <dbReference type="SAM" id="SignalP"/>
    </source>
</evidence>
<dbReference type="AlphaFoldDB" id="F0SJI7"/>
<organism evidence="3 4">
    <name type="scientific">Rubinisphaera brasiliensis (strain ATCC 49424 / DSM 5305 / JCM 21570 / IAM 15109 / NBRC 103401 / IFAM 1448)</name>
    <name type="common">Planctomyces brasiliensis</name>
    <dbReference type="NCBI Taxonomy" id="756272"/>
    <lineage>
        <taxon>Bacteria</taxon>
        <taxon>Pseudomonadati</taxon>
        <taxon>Planctomycetota</taxon>
        <taxon>Planctomycetia</taxon>
        <taxon>Planctomycetales</taxon>
        <taxon>Planctomycetaceae</taxon>
        <taxon>Rubinisphaera</taxon>
    </lineage>
</organism>
<evidence type="ECO:0000256" key="1">
    <source>
        <dbReference type="SAM" id="MobiDB-lite"/>
    </source>
</evidence>
<evidence type="ECO:0008006" key="5">
    <source>
        <dbReference type="Google" id="ProtNLM"/>
    </source>
</evidence>
<dbReference type="PROSITE" id="PS51257">
    <property type="entry name" value="PROKAR_LIPOPROTEIN"/>
    <property type="match status" value="1"/>
</dbReference>
<keyword evidence="2" id="KW-0732">Signal</keyword>
<dbReference type="OrthoDB" id="289014at2"/>
<feature type="signal peptide" evidence="2">
    <location>
        <begin position="1"/>
        <end position="22"/>
    </location>
</feature>